<feature type="domain" description="Histidine kinase" evidence="12">
    <location>
        <begin position="276"/>
        <end position="492"/>
    </location>
</feature>
<dbReference type="PANTHER" id="PTHR45528">
    <property type="entry name" value="SENSOR HISTIDINE KINASE CPXA"/>
    <property type="match status" value="1"/>
</dbReference>
<evidence type="ECO:0000256" key="5">
    <source>
        <dbReference type="ARBA" id="ARBA00022679"/>
    </source>
</evidence>
<dbReference type="InterPro" id="IPR003660">
    <property type="entry name" value="HAMP_dom"/>
</dbReference>
<proteinExistence type="predicted"/>
<dbReference type="InterPro" id="IPR005467">
    <property type="entry name" value="His_kinase_dom"/>
</dbReference>
<dbReference type="RefSeq" id="WP_013724500.1">
    <property type="nucleotide sequence ID" value="NZ_LGVP01000020.1"/>
</dbReference>
<accession>A0A9Q1UZ37</accession>
<dbReference type="AlphaFoldDB" id="A0A9Q1UZ37"/>
<evidence type="ECO:0000256" key="9">
    <source>
        <dbReference type="ARBA" id="ARBA00023012"/>
    </source>
</evidence>
<dbReference type="InterPro" id="IPR003661">
    <property type="entry name" value="HisK_dim/P_dom"/>
</dbReference>
<dbReference type="SMART" id="SM00388">
    <property type="entry name" value="HisKA"/>
    <property type="match status" value="1"/>
</dbReference>
<reference evidence="14 15" key="1">
    <citation type="submission" date="2015-07" db="EMBL/GenBank/DDBJ databases">
        <title>Draft genome sequences of 17 French Clostridium botulinum group III.</title>
        <authorList>
            <person name="Woudstra C."/>
            <person name="Le Marechal C."/>
            <person name="Souillard R."/>
            <person name="Bayon-Auboyer M.-H."/>
            <person name="Dessouter D."/>
            <person name="Fach P."/>
        </authorList>
    </citation>
    <scope>NUCLEOTIDE SEQUENCE [LARGE SCALE GENOMIC DNA]</scope>
    <source>
        <strain evidence="14 15">12LNRI-CD</strain>
    </source>
</reference>
<dbReference type="Pfam" id="PF00672">
    <property type="entry name" value="HAMP"/>
    <property type="match status" value="1"/>
</dbReference>
<dbReference type="Proteomes" id="UP000037540">
    <property type="component" value="Unassembled WGS sequence"/>
</dbReference>
<feature type="domain" description="HAMP" evidence="13">
    <location>
        <begin position="202"/>
        <end position="254"/>
    </location>
</feature>
<comment type="subcellular location">
    <subcellularLocation>
        <location evidence="2">Membrane</location>
        <topology evidence="2">Multi-pass membrane protein</topology>
    </subcellularLocation>
</comment>
<dbReference type="InterPro" id="IPR004358">
    <property type="entry name" value="Sig_transdc_His_kin-like_C"/>
</dbReference>
<keyword evidence="10 11" id="KW-0472">Membrane</keyword>
<protein>
    <recommendedName>
        <fullName evidence="3">histidine kinase</fullName>
        <ecNumber evidence="3">2.7.13.3</ecNumber>
    </recommendedName>
</protein>
<dbReference type="PROSITE" id="PS50885">
    <property type="entry name" value="HAMP"/>
    <property type="match status" value="1"/>
</dbReference>
<dbReference type="EC" id="2.7.13.3" evidence="3"/>
<evidence type="ECO:0000256" key="6">
    <source>
        <dbReference type="ARBA" id="ARBA00022692"/>
    </source>
</evidence>
<dbReference type="InterPro" id="IPR036097">
    <property type="entry name" value="HisK_dim/P_sf"/>
</dbReference>
<evidence type="ECO:0000256" key="3">
    <source>
        <dbReference type="ARBA" id="ARBA00012438"/>
    </source>
</evidence>
<organism evidence="14 15">
    <name type="scientific">Clostridium botulinum</name>
    <dbReference type="NCBI Taxonomy" id="1491"/>
    <lineage>
        <taxon>Bacteria</taxon>
        <taxon>Bacillati</taxon>
        <taxon>Bacillota</taxon>
        <taxon>Clostridia</taxon>
        <taxon>Eubacteriales</taxon>
        <taxon>Clostridiaceae</taxon>
        <taxon>Clostridium</taxon>
    </lineage>
</organism>
<dbReference type="CDD" id="cd06225">
    <property type="entry name" value="HAMP"/>
    <property type="match status" value="1"/>
</dbReference>
<dbReference type="InterPro" id="IPR036890">
    <property type="entry name" value="HATPase_C_sf"/>
</dbReference>
<dbReference type="PANTHER" id="PTHR45528:SF10">
    <property type="entry name" value="METHYL-ACCEPTING CHEMOTAXIS PROTEIN"/>
    <property type="match status" value="1"/>
</dbReference>
<evidence type="ECO:0000256" key="11">
    <source>
        <dbReference type="SAM" id="Phobius"/>
    </source>
</evidence>
<dbReference type="CDD" id="cd00075">
    <property type="entry name" value="HATPase"/>
    <property type="match status" value="1"/>
</dbReference>
<dbReference type="PROSITE" id="PS50109">
    <property type="entry name" value="HIS_KIN"/>
    <property type="match status" value="1"/>
</dbReference>
<keyword evidence="8 11" id="KW-1133">Transmembrane helix</keyword>
<dbReference type="InterPro" id="IPR003594">
    <property type="entry name" value="HATPase_dom"/>
</dbReference>
<dbReference type="InterPro" id="IPR050398">
    <property type="entry name" value="HssS/ArlS-like"/>
</dbReference>
<evidence type="ECO:0000259" key="13">
    <source>
        <dbReference type="PROSITE" id="PS50885"/>
    </source>
</evidence>
<evidence type="ECO:0000313" key="15">
    <source>
        <dbReference type="Proteomes" id="UP000037540"/>
    </source>
</evidence>
<dbReference type="SMART" id="SM00304">
    <property type="entry name" value="HAMP"/>
    <property type="match status" value="1"/>
</dbReference>
<keyword evidence="9" id="KW-0902">Two-component regulatory system</keyword>
<sequence length="492" mass="56763">MRISIKYKVVVGLLFIFCIGFNMISIVTSKIIMKNNKEIISKEFLNAQRDGTFYVNEYFKQNSVNKSLKGFENKVEEITFLLSAKLDDRVIVYSNKGKFLFDTIYFKGDIFGEDNNKLIDNKKDINLAINNKFGYTILKDNDKYIVNFSYPLFIDKDKVGIIRYTRDYSDIFLSGKNLLNLIKLSILMVFIVIFLFAVFLSKKITFPIIKLNNISKEISKGNYNISASIKSNDEIGELTESFDVMKECIRNQISTIKEERDNLKKSESHKKSFFDNVTHELKTPLTVISGYSQIMMNKGFDDKEFFNKAVSRIKNEADRMHNMVLKLLDISKSESKIKARYERVNISNLIYKLCEDMEVKSKKYGMSIDKNIENHVYISGNSEELVEMFINIIDNSIKYGDINTKIKLNLRISNGVCVVIIEDRGKGIPKEKLNKIFKPFYRVDKNYSRERGSSGLGLYIVKNIINAHKGEVQVQSTENVGTKVIVRIPSII</sequence>
<dbReference type="FunFam" id="3.30.565.10:FF:000006">
    <property type="entry name" value="Sensor histidine kinase WalK"/>
    <property type="match status" value="1"/>
</dbReference>
<dbReference type="SUPFAM" id="SSF158472">
    <property type="entry name" value="HAMP domain-like"/>
    <property type="match status" value="1"/>
</dbReference>
<dbReference type="CDD" id="cd00082">
    <property type="entry name" value="HisKA"/>
    <property type="match status" value="1"/>
</dbReference>
<keyword evidence="5" id="KW-0808">Transferase</keyword>
<evidence type="ECO:0000256" key="4">
    <source>
        <dbReference type="ARBA" id="ARBA00022553"/>
    </source>
</evidence>
<dbReference type="SMART" id="SM00387">
    <property type="entry name" value="HATPase_c"/>
    <property type="match status" value="1"/>
</dbReference>
<dbReference type="GO" id="GO:0005886">
    <property type="term" value="C:plasma membrane"/>
    <property type="evidence" value="ECO:0007669"/>
    <property type="project" value="TreeGrafter"/>
</dbReference>
<dbReference type="SUPFAM" id="SSF47384">
    <property type="entry name" value="Homodimeric domain of signal transducing histidine kinase"/>
    <property type="match status" value="1"/>
</dbReference>
<feature type="transmembrane region" description="Helical" evidence="11">
    <location>
        <begin position="181"/>
        <end position="200"/>
    </location>
</feature>
<gene>
    <name evidence="14" type="ORF">ADU74_04390</name>
</gene>
<dbReference type="FunFam" id="1.10.287.130:FF:000001">
    <property type="entry name" value="Two-component sensor histidine kinase"/>
    <property type="match status" value="1"/>
</dbReference>
<name>A0A9Q1UZ37_CLOBO</name>
<evidence type="ECO:0000313" key="14">
    <source>
        <dbReference type="EMBL" id="KOA89317.1"/>
    </source>
</evidence>
<evidence type="ECO:0000259" key="12">
    <source>
        <dbReference type="PROSITE" id="PS50109"/>
    </source>
</evidence>
<evidence type="ECO:0000256" key="10">
    <source>
        <dbReference type="ARBA" id="ARBA00023136"/>
    </source>
</evidence>
<dbReference type="Gene3D" id="6.10.340.10">
    <property type="match status" value="1"/>
</dbReference>
<evidence type="ECO:0000256" key="1">
    <source>
        <dbReference type="ARBA" id="ARBA00000085"/>
    </source>
</evidence>
<evidence type="ECO:0000256" key="8">
    <source>
        <dbReference type="ARBA" id="ARBA00022989"/>
    </source>
</evidence>
<dbReference type="Gene3D" id="3.30.565.10">
    <property type="entry name" value="Histidine kinase-like ATPase, C-terminal domain"/>
    <property type="match status" value="1"/>
</dbReference>
<keyword evidence="4" id="KW-0597">Phosphoprotein</keyword>
<evidence type="ECO:0000256" key="2">
    <source>
        <dbReference type="ARBA" id="ARBA00004141"/>
    </source>
</evidence>
<dbReference type="PRINTS" id="PR00344">
    <property type="entry name" value="BCTRLSENSOR"/>
</dbReference>
<keyword evidence="6 11" id="KW-0812">Transmembrane</keyword>
<dbReference type="EMBL" id="LGVR01000018">
    <property type="protein sequence ID" value="KOA89317.1"/>
    <property type="molecule type" value="Genomic_DNA"/>
</dbReference>
<keyword evidence="7 14" id="KW-0418">Kinase</keyword>
<dbReference type="Pfam" id="PF02518">
    <property type="entry name" value="HATPase_c"/>
    <property type="match status" value="1"/>
</dbReference>
<comment type="catalytic activity">
    <reaction evidence="1">
        <text>ATP + protein L-histidine = ADP + protein N-phospho-L-histidine.</text>
        <dbReference type="EC" id="2.7.13.3"/>
    </reaction>
</comment>
<dbReference type="SUPFAM" id="SSF55874">
    <property type="entry name" value="ATPase domain of HSP90 chaperone/DNA topoisomerase II/histidine kinase"/>
    <property type="match status" value="1"/>
</dbReference>
<dbReference type="Gene3D" id="1.10.287.130">
    <property type="match status" value="1"/>
</dbReference>
<dbReference type="GO" id="GO:0000155">
    <property type="term" value="F:phosphorelay sensor kinase activity"/>
    <property type="evidence" value="ECO:0007669"/>
    <property type="project" value="InterPro"/>
</dbReference>
<evidence type="ECO:0000256" key="7">
    <source>
        <dbReference type="ARBA" id="ARBA00022777"/>
    </source>
</evidence>
<dbReference type="Pfam" id="PF00512">
    <property type="entry name" value="HisKA"/>
    <property type="match status" value="1"/>
</dbReference>
<comment type="caution">
    <text evidence="14">The sequence shown here is derived from an EMBL/GenBank/DDBJ whole genome shotgun (WGS) entry which is preliminary data.</text>
</comment>